<feature type="compositionally biased region" description="Polar residues" evidence="6">
    <location>
        <begin position="455"/>
        <end position="467"/>
    </location>
</feature>
<evidence type="ECO:0000256" key="3">
    <source>
        <dbReference type="ARBA" id="ARBA00022833"/>
    </source>
</evidence>
<organism evidence="8 9">
    <name type="scientific">Vitis vinifera</name>
    <name type="common">Grape</name>
    <dbReference type="NCBI Taxonomy" id="29760"/>
    <lineage>
        <taxon>Eukaryota</taxon>
        <taxon>Viridiplantae</taxon>
        <taxon>Streptophyta</taxon>
        <taxon>Embryophyta</taxon>
        <taxon>Tracheophyta</taxon>
        <taxon>Spermatophyta</taxon>
        <taxon>Magnoliopsida</taxon>
        <taxon>eudicotyledons</taxon>
        <taxon>Gunneridae</taxon>
        <taxon>Pentapetalae</taxon>
        <taxon>rosids</taxon>
        <taxon>Vitales</taxon>
        <taxon>Vitaceae</taxon>
        <taxon>Viteae</taxon>
        <taxon>Vitis</taxon>
    </lineage>
</organism>
<sequence>MHIDCNVFISFQNFVCGCIVEAILRLKIHDNQEEGSVGHSSPYPDRPGEPDCIYYLRTGLCGYGSNCRFNHPAYSEQGAQYRGELPERVGQPDCGYFLKTGTCKYGSTCKYHHPRDRHGAGPVPLNIVGLPMRQVITFLQVLVLLFLTVAFTNQGRKNHVLTTCELGCVSLELPASFIIPSLHQLELFCLQLVLLPWIYRLINFTFIRVPYVGGLPAWSLPRAPYIPGPRMQGPQTYMPIVLSPSQGIVPAQGWNTYMGNMSPISSTGILGSNLVYNSRNQSESGSSGQVHLLSSLIPHLPERPDQPECRYFMSTGSCKYGSDCKYHHPKERIAQLATNTLGPLGLPLRPVSFFAYFHLYVEGWLEVVRVGWDCGRYQGQAVCSHYNLYGLCKYGPTCKFDHPLTGYSSYNYCLSLPPLSILDPSLLPYQRNSSTVHSSETSPSKSSKFPDWVQKTESGSTKSQNPDTKAPEGPPEQAGSLLHSSPNSSEPPQDQSD</sequence>
<dbReference type="Pfam" id="PF00642">
    <property type="entry name" value="zf-CCCH"/>
    <property type="match status" value="4"/>
</dbReference>
<evidence type="ECO:0000256" key="6">
    <source>
        <dbReference type="SAM" id="MobiDB-lite"/>
    </source>
</evidence>
<dbReference type="PROSITE" id="PS50103">
    <property type="entry name" value="ZF_C3H1"/>
    <property type="match status" value="4"/>
</dbReference>
<feature type="compositionally biased region" description="Polar residues" evidence="6">
    <location>
        <begin position="482"/>
        <end position="497"/>
    </location>
</feature>
<name>A0A438FD49_VITVI</name>
<dbReference type="InterPro" id="IPR050974">
    <property type="entry name" value="Plant_ZF_CCCH"/>
</dbReference>
<evidence type="ECO:0000256" key="4">
    <source>
        <dbReference type="ARBA" id="ARBA00023125"/>
    </source>
</evidence>
<comment type="caution">
    <text evidence="8">The sequence shown here is derived from an EMBL/GenBank/DDBJ whole genome shotgun (WGS) entry which is preliminary data.</text>
</comment>
<dbReference type="Proteomes" id="UP000288805">
    <property type="component" value="Unassembled WGS sequence"/>
</dbReference>
<feature type="zinc finger region" description="C3H1-type" evidence="5">
    <location>
        <begin position="303"/>
        <end position="331"/>
    </location>
</feature>
<gene>
    <name evidence="8" type="primary">VvCHDh000065_1</name>
    <name evidence="8" type="ORF">CK203_111598</name>
</gene>
<proteinExistence type="predicted"/>
<keyword evidence="4" id="KW-0238">DNA-binding</keyword>
<dbReference type="InterPro" id="IPR000571">
    <property type="entry name" value="Znf_CCCH"/>
</dbReference>
<keyword evidence="1 5" id="KW-0479">Metal-binding</keyword>
<feature type="zinc finger region" description="C3H1-type" evidence="5">
    <location>
        <begin position="88"/>
        <end position="116"/>
    </location>
</feature>
<dbReference type="GO" id="GO:0003729">
    <property type="term" value="F:mRNA binding"/>
    <property type="evidence" value="ECO:0007669"/>
    <property type="project" value="UniProtKB-ARBA"/>
</dbReference>
<keyword evidence="3 5" id="KW-0862">Zinc</keyword>
<feature type="zinc finger region" description="C3H1-type" evidence="5">
    <location>
        <begin position="46"/>
        <end position="74"/>
    </location>
</feature>
<accession>A0A438FD49</accession>
<feature type="domain" description="C3H1-type" evidence="7">
    <location>
        <begin position="303"/>
        <end position="331"/>
    </location>
</feature>
<feature type="region of interest" description="Disordered" evidence="6">
    <location>
        <begin position="432"/>
        <end position="497"/>
    </location>
</feature>
<keyword evidence="2 5" id="KW-0863">Zinc-finger</keyword>
<dbReference type="EMBL" id="QGNW01001004">
    <property type="protein sequence ID" value="RVW57891.1"/>
    <property type="molecule type" value="Genomic_DNA"/>
</dbReference>
<dbReference type="InterPro" id="IPR036855">
    <property type="entry name" value="Znf_CCCH_sf"/>
</dbReference>
<evidence type="ECO:0000256" key="2">
    <source>
        <dbReference type="ARBA" id="ARBA00022771"/>
    </source>
</evidence>
<dbReference type="GO" id="GO:0008270">
    <property type="term" value="F:zinc ion binding"/>
    <property type="evidence" value="ECO:0007669"/>
    <property type="project" value="UniProtKB-KW"/>
</dbReference>
<reference evidence="8 9" key="1">
    <citation type="journal article" date="2018" name="PLoS Genet.">
        <title>Population sequencing reveals clonal diversity and ancestral inbreeding in the grapevine cultivar Chardonnay.</title>
        <authorList>
            <person name="Roach M.J."/>
            <person name="Johnson D.L."/>
            <person name="Bohlmann J."/>
            <person name="van Vuuren H.J."/>
            <person name="Jones S.J."/>
            <person name="Pretorius I.S."/>
            <person name="Schmidt S.A."/>
            <person name="Borneman A.R."/>
        </authorList>
    </citation>
    <scope>NUCLEOTIDE SEQUENCE [LARGE SCALE GENOMIC DNA]</scope>
    <source>
        <strain evidence="9">cv. Chardonnay</strain>
        <tissue evidence="8">Leaf</tissue>
    </source>
</reference>
<feature type="domain" description="C3H1-type" evidence="7">
    <location>
        <begin position="88"/>
        <end position="116"/>
    </location>
</feature>
<dbReference type="SMART" id="SM00356">
    <property type="entry name" value="ZnF_C3H1"/>
    <property type="match status" value="4"/>
</dbReference>
<evidence type="ECO:0000256" key="1">
    <source>
        <dbReference type="ARBA" id="ARBA00022723"/>
    </source>
</evidence>
<feature type="domain" description="C3H1-type" evidence="7">
    <location>
        <begin position="377"/>
        <end position="405"/>
    </location>
</feature>
<dbReference type="GO" id="GO:0003677">
    <property type="term" value="F:DNA binding"/>
    <property type="evidence" value="ECO:0007669"/>
    <property type="project" value="UniProtKB-KW"/>
</dbReference>
<dbReference type="Gene3D" id="3.30.1370.210">
    <property type="match status" value="1"/>
</dbReference>
<feature type="compositionally biased region" description="Low complexity" evidence="6">
    <location>
        <begin position="432"/>
        <end position="447"/>
    </location>
</feature>
<evidence type="ECO:0000256" key="5">
    <source>
        <dbReference type="PROSITE-ProRule" id="PRU00723"/>
    </source>
</evidence>
<evidence type="ECO:0000313" key="8">
    <source>
        <dbReference type="EMBL" id="RVW57891.1"/>
    </source>
</evidence>
<feature type="domain" description="C3H1-type" evidence="7">
    <location>
        <begin position="46"/>
        <end position="74"/>
    </location>
</feature>
<feature type="zinc finger region" description="C3H1-type" evidence="5">
    <location>
        <begin position="377"/>
        <end position="405"/>
    </location>
</feature>
<dbReference type="Gene3D" id="4.10.1000.10">
    <property type="entry name" value="Zinc finger, CCCH-type"/>
    <property type="match status" value="1"/>
</dbReference>
<dbReference type="SUPFAM" id="SSF90229">
    <property type="entry name" value="CCCH zinc finger"/>
    <property type="match status" value="4"/>
</dbReference>
<evidence type="ECO:0000313" key="9">
    <source>
        <dbReference type="Proteomes" id="UP000288805"/>
    </source>
</evidence>
<protein>
    <submittedName>
        <fullName evidence="8">Zinc finger CCCH domain-containing protein 3</fullName>
    </submittedName>
</protein>
<dbReference type="PANTHER" id="PTHR12506">
    <property type="entry name" value="PROTEIN PHOSPHATASE RELATED"/>
    <property type="match status" value="1"/>
</dbReference>
<dbReference type="AlphaFoldDB" id="A0A438FD49"/>
<dbReference type="PANTHER" id="PTHR12506:SF50">
    <property type="entry name" value="ZINC FINGER CCCH DOMAIN-CONTAINING PROTEIN 26"/>
    <property type="match status" value="1"/>
</dbReference>
<evidence type="ECO:0000259" key="7">
    <source>
        <dbReference type="PROSITE" id="PS50103"/>
    </source>
</evidence>